<sequence>MTDQETLQAGGDVGDSEKDTEHTAQATRGWQDTLLALMTNQQKQMAELAQQAKMATPLQPTPVDNAPASVSVTSFRLPGFDPDKSSFAVTEWLEDATRLKTDLTLSDTVMIAKAGEALENRAFQYYSEWRPFQRTWQNFCDDLTVAFPDRETPGGRAFIAATLRSRDCDSLGDYGNQKLRNIRRFHDGLPWSTVVSMVEYGLDHNEARTAIHLQQPPSERELLKLLMPIGHFVEPTDSLRVVILPHHVVEVRDGTSRNKDDDDLRAVEDHVAPDNLVIADLAPRKQPHQLQSQGTALTVVFRAIGGTNAQPCGQPLSNEVPREPPPKHLNPNAHSPKTVMLMKRKRRLQMSPLATLLCNGKALALQFLIDSGAEVSVITQTAARKLGTQLTPDTRDFAGIGSQTVRSLGTCDLIATMETITLEINFAVVPDNTLPKDLDVLIGWDVIGRDNVRVEKNCCGLELHHRVTDSPKILTFRSNNTRDIVVNHVSGLTEPEIIRLRLMLSQSRKQTPGHITTGTLRIELKDDIPVAYRPRRLSYSERLHVKKIVQELLADGIISESQSAYASPIVLVKKKTGDLRMCVDFRDINRKAVKDRYPLPHILDQVDALCSARYYTTLDMKAGFHQMEIEADSRHYTGFVTPDGHYQYNRVPFGYVNAPSAYQRAIDKALGPLKGTKAFVYLDDVLVPSTTVEEGFQNLQEVLNALASCGFSLNYEKCVFFAPETEYLGIVLSAGSVRPSPRKASVSLWV</sequence>
<protein>
    <recommendedName>
        <fullName evidence="7">Reverse transcriptase</fullName>
    </recommendedName>
</protein>
<reference evidence="5" key="1">
    <citation type="journal article" date="2020" name="J Insects Food Feed">
        <title>The yellow mealworm (Tenebrio molitor) genome: a resource for the emerging insects as food and feed industry.</title>
        <authorList>
            <person name="Eriksson T."/>
            <person name="Andere A."/>
            <person name="Kelstrup H."/>
            <person name="Emery V."/>
            <person name="Picard C."/>
        </authorList>
    </citation>
    <scope>NUCLEOTIDE SEQUENCE</scope>
    <source>
        <strain evidence="5">Stoneville</strain>
        <tissue evidence="5">Whole head</tissue>
    </source>
</reference>
<dbReference type="SUPFAM" id="SSF50630">
    <property type="entry name" value="Acid proteases"/>
    <property type="match status" value="1"/>
</dbReference>
<dbReference type="Proteomes" id="UP000719412">
    <property type="component" value="Unassembled WGS sequence"/>
</dbReference>
<proteinExistence type="predicted"/>
<evidence type="ECO:0008006" key="7">
    <source>
        <dbReference type="Google" id="ProtNLM"/>
    </source>
</evidence>
<dbReference type="Gene3D" id="3.10.10.10">
    <property type="entry name" value="HIV Type 1 Reverse Transcriptase, subunit A, domain 1"/>
    <property type="match status" value="1"/>
</dbReference>
<dbReference type="InterPro" id="IPR001995">
    <property type="entry name" value="Peptidase_A2_cat"/>
</dbReference>
<dbReference type="CDD" id="cd00303">
    <property type="entry name" value="retropepsin_like"/>
    <property type="match status" value="1"/>
</dbReference>
<dbReference type="EMBL" id="JABDTM020011553">
    <property type="protein sequence ID" value="KAH0820553.1"/>
    <property type="molecule type" value="Genomic_DNA"/>
</dbReference>
<dbReference type="Pfam" id="PF00078">
    <property type="entry name" value="RVT_1"/>
    <property type="match status" value="1"/>
</dbReference>
<evidence type="ECO:0000256" key="2">
    <source>
        <dbReference type="SAM" id="MobiDB-lite"/>
    </source>
</evidence>
<evidence type="ECO:0000259" key="4">
    <source>
        <dbReference type="PROSITE" id="PS50878"/>
    </source>
</evidence>
<dbReference type="SUPFAM" id="SSF56672">
    <property type="entry name" value="DNA/RNA polymerases"/>
    <property type="match status" value="1"/>
</dbReference>
<gene>
    <name evidence="5" type="ORF">GEV33_002238</name>
</gene>
<dbReference type="PROSITE" id="PS50175">
    <property type="entry name" value="ASP_PROT_RETROV"/>
    <property type="match status" value="1"/>
</dbReference>
<dbReference type="AlphaFoldDB" id="A0A8J6LIW5"/>
<dbReference type="PROSITE" id="PS00141">
    <property type="entry name" value="ASP_PROTEASE"/>
    <property type="match status" value="1"/>
</dbReference>
<organism evidence="5 6">
    <name type="scientific">Tenebrio molitor</name>
    <name type="common">Yellow mealworm beetle</name>
    <dbReference type="NCBI Taxonomy" id="7067"/>
    <lineage>
        <taxon>Eukaryota</taxon>
        <taxon>Metazoa</taxon>
        <taxon>Ecdysozoa</taxon>
        <taxon>Arthropoda</taxon>
        <taxon>Hexapoda</taxon>
        <taxon>Insecta</taxon>
        <taxon>Pterygota</taxon>
        <taxon>Neoptera</taxon>
        <taxon>Endopterygota</taxon>
        <taxon>Coleoptera</taxon>
        <taxon>Polyphaga</taxon>
        <taxon>Cucujiformia</taxon>
        <taxon>Tenebrionidae</taxon>
        <taxon>Tenebrio</taxon>
    </lineage>
</organism>
<keyword evidence="6" id="KW-1185">Reference proteome</keyword>
<name>A0A8J6LIW5_TENMO</name>
<dbReference type="GO" id="GO:0006508">
    <property type="term" value="P:proteolysis"/>
    <property type="evidence" value="ECO:0007669"/>
    <property type="project" value="InterPro"/>
</dbReference>
<dbReference type="PANTHER" id="PTHR33064:SF37">
    <property type="entry name" value="RIBONUCLEASE H"/>
    <property type="match status" value="1"/>
</dbReference>
<evidence type="ECO:0000313" key="6">
    <source>
        <dbReference type="Proteomes" id="UP000719412"/>
    </source>
</evidence>
<dbReference type="InterPro" id="IPR021109">
    <property type="entry name" value="Peptidase_aspartic_dom_sf"/>
</dbReference>
<dbReference type="GO" id="GO:0004190">
    <property type="term" value="F:aspartic-type endopeptidase activity"/>
    <property type="evidence" value="ECO:0007669"/>
    <property type="project" value="InterPro"/>
</dbReference>
<dbReference type="CDD" id="cd01647">
    <property type="entry name" value="RT_LTR"/>
    <property type="match status" value="1"/>
</dbReference>
<dbReference type="InterPro" id="IPR001969">
    <property type="entry name" value="Aspartic_peptidase_AS"/>
</dbReference>
<dbReference type="PROSITE" id="PS50878">
    <property type="entry name" value="RT_POL"/>
    <property type="match status" value="1"/>
</dbReference>
<dbReference type="Pfam" id="PF13650">
    <property type="entry name" value="Asp_protease_2"/>
    <property type="match status" value="1"/>
</dbReference>
<comment type="caution">
    <text evidence="5">The sequence shown here is derived from an EMBL/GenBank/DDBJ whole genome shotgun (WGS) entry which is preliminary data.</text>
</comment>
<dbReference type="InterPro" id="IPR043502">
    <property type="entry name" value="DNA/RNA_pol_sf"/>
</dbReference>
<dbReference type="InterPro" id="IPR000477">
    <property type="entry name" value="RT_dom"/>
</dbReference>
<dbReference type="GO" id="GO:0071897">
    <property type="term" value="P:DNA biosynthetic process"/>
    <property type="evidence" value="ECO:0007669"/>
    <property type="project" value="UniProtKB-ARBA"/>
</dbReference>
<keyword evidence="1" id="KW-0378">Hydrolase</keyword>
<feature type="region of interest" description="Disordered" evidence="2">
    <location>
        <begin position="1"/>
        <end position="24"/>
    </location>
</feature>
<dbReference type="Gene3D" id="3.30.70.270">
    <property type="match status" value="1"/>
</dbReference>
<dbReference type="Gene3D" id="2.40.70.10">
    <property type="entry name" value="Acid Proteases"/>
    <property type="match status" value="1"/>
</dbReference>
<evidence type="ECO:0000256" key="1">
    <source>
        <dbReference type="ARBA" id="ARBA00022801"/>
    </source>
</evidence>
<feature type="domain" description="Peptidase A2" evidence="3">
    <location>
        <begin position="365"/>
        <end position="451"/>
    </location>
</feature>
<feature type="region of interest" description="Disordered" evidence="2">
    <location>
        <begin position="310"/>
        <end position="334"/>
    </location>
</feature>
<dbReference type="InterPro" id="IPR043128">
    <property type="entry name" value="Rev_trsase/Diguanyl_cyclase"/>
</dbReference>
<reference evidence="5" key="2">
    <citation type="submission" date="2021-08" db="EMBL/GenBank/DDBJ databases">
        <authorList>
            <person name="Eriksson T."/>
        </authorList>
    </citation>
    <scope>NUCLEOTIDE SEQUENCE</scope>
    <source>
        <strain evidence="5">Stoneville</strain>
        <tissue evidence="5">Whole head</tissue>
    </source>
</reference>
<feature type="domain" description="Reverse transcriptase" evidence="4">
    <location>
        <begin position="553"/>
        <end position="732"/>
    </location>
</feature>
<dbReference type="InterPro" id="IPR051320">
    <property type="entry name" value="Viral_Replic_Matur_Polypro"/>
</dbReference>
<evidence type="ECO:0000313" key="5">
    <source>
        <dbReference type="EMBL" id="KAH0820553.1"/>
    </source>
</evidence>
<accession>A0A8J6LIW5</accession>
<evidence type="ECO:0000259" key="3">
    <source>
        <dbReference type="PROSITE" id="PS50175"/>
    </source>
</evidence>
<dbReference type="PANTHER" id="PTHR33064">
    <property type="entry name" value="POL PROTEIN"/>
    <property type="match status" value="1"/>
</dbReference>